<accession>C6M309</accession>
<dbReference type="Proteomes" id="UP000005365">
    <property type="component" value="Unassembled WGS sequence"/>
</dbReference>
<sequence>MRQCVIRSRIQIFRSCNHHQQRSSENTDLICQTFSDDLFA</sequence>
<name>C6M309_NEISI</name>
<gene>
    <name evidence="1" type="ORF">NEISICOT_00900</name>
</gene>
<evidence type="ECO:0000313" key="2">
    <source>
        <dbReference type="Proteomes" id="UP000005365"/>
    </source>
</evidence>
<dbReference type="AlphaFoldDB" id="C6M309"/>
<protein>
    <submittedName>
        <fullName evidence="1">Uncharacterized protein</fullName>
    </submittedName>
</protein>
<comment type="caution">
    <text evidence="1">The sequence shown here is derived from an EMBL/GenBank/DDBJ whole genome shotgun (WGS) entry which is preliminary data.</text>
</comment>
<organism evidence="1 2">
    <name type="scientific">Neisseria sicca ATCC 29256</name>
    <dbReference type="NCBI Taxonomy" id="547045"/>
    <lineage>
        <taxon>Bacteria</taxon>
        <taxon>Pseudomonadati</taxon>
        <taxon>Pseudomonadota</taxon>
        <taxon>Betaproteobacteria</taxon>
        <taxon>Neisseriales</taxon>
        <taxon>Neisseriaceae</taxon>
        <taxon>Neisseria</taxon>
    </lineage>
</organism>
<proteinExistence type="predicted"/>
<evidence type="ECO:0000313" key="1">
    <source>
        <dbReference type="EMBL" id="EET45273.1"/>
    </source>
</evidence>
<dbReference type="EMBL" id="ACKO02000004">
    <property type="protein sequence ID" value="EET45273.1"/>
    <property type="molecule type" value="Genomic_DNA"/>
</dbReference>
<keyword evidence="2" id="KW-1185">Reference proteome</keyword>
<reference evidence="1" key="1">
    <citation type="submission" date="2009-07" db="EMBL/GenBank/DDBJ databases">
        <authorList>
            <person name="Weinstock G."/>
            <person name="Sodergren E."/>
            <person name="Clifton S."/>
            <person name="Fulton L."/>
            <person name="Fulton B."/>
            <person name="Courtney L."/>
            <person name="Fronick C."/>
            <person name="Harrison M."/>
            <person name="Strong C."/>
            <person name="Farmer C."/>
            <person name="Delahaunty K."/>
            <person name="Markovic C."/>
            <person name="Hall O."/>
            <person name="Minx P."/>
            <person name="Tomlinson C."/>
            <person name="Mitreva M."/>
            <person name="Nelson J."/>
            <person name="Hou S."/>
            <person name="Wollam A."/>
            <person name="Pepin K.H."/>
            <person name="Johnson M."/>
            <person name="Bhonagiri V."/>
            <person name="Nash W.E."/>
            <person name="Warren W."/>
            <person name="Chinwalla A."/>
            <person name="Mardis E.R."/>
            <person name="Wilson R.K."/>
        </authorList>
    </citation>
    <scope>NUCLEOTIDE SEQUENCE [LARGE SCALE GENOMIC DNA]</scope>
    <source>
        <strain evidence="1">ATCC 29256</strain>
    </source>
</reference>